<dbReference type="PANTHER" id="PTHR31793:SF27">
    <property type="entry name" value="NOVEL THIOESTERASE SUPERFAMILY DOMAIN AND SAPOSIN A-TYPE DOMAIN CONTAINING PROTEIN (0610012H03RIK)"/>
    <property type="match status" value="1"/>
</dbReference>
<reference evidence="3 4" key="1">
    <citation type="submission" date="2019-03" db="EMBL/GenBank/DDBJ databases">
        <title>Genomic Encyclopedia of Type Strains, Phase IV (KMG-IV): sequencing the most valuable type-strain genomes for metagenomic binning, comparative biology and taxonomic classification.</title>
        <authorList>
            <person name="Goeker M."/>
        </authorList>
    </citation>
    <scope>NUCLEOTIDE SEQUENCE [LARGE SCALE GENOMIC DNA]</scope>
    <source>
        <strain evidence="3 4">DSM 100048</strain>
    </source>
</reference>
<dbReference type="CDD" id="cd00586">
    <property type="entry name" value="4HBT"/>
    <property type="match status" value="1"/>
</dbReference>
<dbReference type="Pfam" id="PF13279">
    <property type="entry name" value="4HBT_2"/>
    <property type="match status" value="1"/>
</dbReference>
<accession>A0A4R3V958</accession>
<dbReference type="EMBL" id="SMBX01000002">
    <property type="protein sequence ID" value="TCV01706.1"/>
    <property type="molecule type" value="Genomic_DNA"/>
</dbReference>
<name>A0A4R3V958_9BURK</name>
<evidence type="ECO:0000256" key="1">
    <source>
        <dbReference type="ARBA" id="ARBA00005953"/>
    </source>
</evidence>
<evidence type="ECO:0000313" key="3">
    <source>
        <dbReference type="EMBL" id="TCV01706.1"/>
    </source>
</evidence>
<sequence>MTTHDTPGIEDYPFTITERVRYRDTDGHGHVNNAVFVTYLETARVVMVQEREDRLLDEGCQYVVARLGIDFLREILCPGEVEIGIRMQKIGRSSFTLDQAIFQDGKCAARAEVVIVQINKAQRRSQPFSEALRARLLELQP</sequence>
<comment type="similarity">
    <text evidence="1">Belongs to the 4-hydroxybenzoyl-CoA thioesterase family.</text>
</comment>
<dbReference type="InterPro" id="IPR050563">
    <property type="entry name" value="4-hydroxybenzoyl-CoA_TE"/>
</dbReference>
<dbReference type="PANTHER" id="PTHR31793">
    <property type="entry name" value="4-HYDROXYBENZOYL-COA THIOESTERASE FAMILY MEMBER"/>
    <property type="match status" value="1"/>
</dbReference>
<keyword evidence="4" id="KW-1185">Reference proteome</keyword>
<proteinExistence type="inferred from homology"/>
<dbReference type="OrthoDB" id="9799036at2"/>
<keyword evidence="2 3" id="KW-0378">Hydrolase</keyword>
<evidence type="ECO:0000256" key="2">
    <source>
        <dbReference type="ARBA" id="ARBA00022801"/>
    </source>
</evidence>
<dbReference type="Gene3D" id="3.10.129.10">
    <property type="entry name" value="Hotdog Thioesterase"/>
    <property type="match status" value="1"/>
</dbReference>
<gene>
    <name evidence="3" type="ORF">EV686_102419</name>
</gene>
<comment type="caution">
    <text evidence="3">The sequence shown here is derived from an EMBL/GenBank/DDBJ whole genome shotgun (WGS) entry which is preliminary data.</text>
</comment>
<evidence type="ECO:0000313" key="4">
    <source>
        <dbReference type="Proteomes" id="UP000294692"/>
    </source>
</evidence>
<protein>
    <submittedName>
        <fullName evidence="3">Acyl-CoA thioester hydrolase</fullName>
    </submittedName>
</protein>
<organism evidence="3 4">
    <name type="scientific">Paracandidimonas soli</name>
    <dbReference type="NCBI Taxonomy" id="1917182"/>
    <lineage>
        <taxon>Bacteria</taxon>
        <taxon>Pseudomonadati</taxon>
        <taxon>Pseudomonadota</taxon>
        <taxon>Betaproteobacteria</taxon>
        <taxon>Burkholderiales</taxon>
        <taxon>Alcaligenaceae</taxon>
        <taxon>Paracandidimonas</taxon>
    </lineage>
</organism>
<dbReference type="GO" id="GO:0047617">
    <property type="term" value="F:fatty acyl-CoA hydrolase activity"/>
    <property type="evidence" value="ECO:0007669"/>
    <property type="project" value="TreeGrafter"/>
</dbReference>
<dbReference type="AlphaFoldDB" id="A0A4R3V958"/>
<dbReference type="RefSeq" id="WP_132474449.1">
    <property type="nucleotide sequence ID" value="NZ_JBHRVM010000001.1"/>
</dbReference>
<dbReference type="Proteomes" id="UP000294692">
    <property type="component" value="Unassembled WGS sequence"/>
</dbReference>
<dbReference type="InterPro" id="IPR029069">
    <property type="entry name" value="HotDog_dom_sf"/>
</dbReference>
<dbReference type="SUPFAM" id="SSF54637">
    <property type="entry name" value="Thioesterase/thiol ester dehydrase-isomerase"/>
    <property type="match status" value="1"/>
</dbReference>